<dbReference type="AlphaFoldDB" id="A0A2K0TN48"/>
<proteinExistence type="predicted"/>
<comment type="caution">
    <text evidence="1">The sequence shown here is derived from an EMBL/GenBank/DDBJ whole genome shotgun (WGS) entry which is preliminary data.</text>
</comment>
<evidence type="ECO:0008006" key="3">
    <source>
        <dbReference type="Google" id="ProtNLM"/>
    </source>
</evidence>
<accession>A0A2K0TN48</accession>
<dbReference type="Pfam" id="PF14022">
    <property type="entry name" value="DUF4238"/>
    <property type="match status" value="1"/>
</dbReference>
<protein>
    <recommendedName>
        <fullName evidence="3">DUF4238 domain-containing protein</fullName>
    </recommendedName>
</protein>
<dbReference type="EMBL" id="MTYH01000014">
    <property type="protein sequence ID" value="PNP46951.1"/>
    <property type="molecule type" value="Genomic_DNA"/>
</dbReference>
<dbReference type="InterPro" id="IPR025332">
    <property type="entry name" value="DUF4238"/>
</dbReference>
<evidence type="ECO:0000313" key="2">
    <source>
        <dbReference type="Proteomes" id="UP000236546"/>
    </source>
</evidence>
<dbReference type="OrthoDB" id="5340163at2759"/>
<dbReference type="Proteomes" id="UP000236546">
    <property type="component" value="Unassembled WGS sequence"/>
</dbReference>
<evidence type="ECO:0000313" key="1">
    <source>
        <dbReference type="EMBL" id="PNP46951.1"/>
    </source>
</evidence>
<sequence>MASQQYQHYIPRFILKHFAFTENLGSSHEFIKDDLLHVLELPNEEFHLADVSKTCGEYNLYDLPNSVEPRNIEQLFSKLESKSSQIFGKIRDTVADGLDHIDILEKDVHTLFKFMNLSMRRSKQYRDNMADPYRENDFIFRKMFEEARNQGQSDDPSQFWLESLLYLLRTSHEDLLTDADKNVFARTYSHCVERYSLQIWRAADKYEFFLNESLVDFEGDTQSYLGVEKEKNQLIMMTTDDIKHIIFPISPEIAIIFCDESRCWESPFAEMMHRMKTPFPENSLLKSAPHKDITSIHVPKQKRGKKRWPATEAWRVNIGKLSPDHHRIINSYSFLHARSLIIVRSRARFERAKRAHDSFNIARIRQWESRGTRFAYHNHAPRHKESVQESLSERADRIANHFVLALDRVMSIIQTTNEPLPMTKENMLDSWMAVRTLEFYMIEDLSSQPGPMGGIAGIHPAMRAALEAAYPPKHPSHRDLITIGFMDFYFHSLGEEMFAKLMHNIEVKAREIVCADSFASHWSSCEASLQEGLAKTYRVEGQEANTFLDNQAFVSVYRLAQKFATLEWMFKERQDILATFVQQLAEPVDELYPKVVRMRARRA</sequence>
<reference evidence="1 2" key="1">
    <citation type="submission" date="2017-02" db="EMBL/GenBank/DDBJ databases">
        <title>Genomes of Trichoderma spp. with biocontrol activity.</title>
        <authorList>
            <person name="Gardiner D."/>
            <person name="Kazan K."/>
            <person name="Vos C."/>
            <person name="Harvey P."/>
        </authorList>
    </citation>
    <scope>NUCLEOTIDE SEQUENCE [LARGE SCALE GENOMIC DNA]</scope>
    <source>
        <strain evidence="1 2">A5MH</strain>
    </source>
</reference>
<name>A0A2K0TN48_9HYPO</name>
<organism evidence="1 2">
    <name type="scientific">Trichoderma gamsii</name>
    <dbReference type="NCBI Taxonomy" id="398673"/>
    <lineage>
        <taxon>Eukaryota</taxon>
        <taxon>Fungi</taxon>
        <taxon>Dikarya</taxon>
        <taxon>Ascomycota</taxon>
        <taxon>Pezizomycotina</taxon>
        <taxon>Sordariomycetes</taxon>
        <taxon>Hypocreomycetidae</taxon>
        <taxon>Hypocreales</taxon>
        <taxon>Hypocreaceae</taxon>
        <taxon>Trichoderma</taxon>
    </lineage>
</organism>
<gene>
    <name evidence="1" type="ORF">TGAMA5MH_01904</name>
</gene>